<evidence type="ECO:0000256" key="1">
    <source>
        <dbReference type="ARBA" id="ARBA00004651"/>
    </source>
</evidence>
<keyword evidence="3 6" id="KW-0812">Transmembrane</keyword>
<accession>A0ABU2H4X1</accession>
<dbReference type="EMBL" id="JAVLVT010000003">
    <property type="protein sequence ID" value="MDS1270336.1"/>
    <property type="molecule type" value="Genomic_DNA"/>
</dbReference>
<evidence type="ECO:0000256" key="6">
    <source>
        <dbReference type="SAM" id="Phobius"/>
    </source>
</evidence>
<evidence type="ECO:0000259" key="7">
    <source>
        <dbReference type="PROSITE" id="PS50156"/>
    </source>
</evidence>
<feature type="transmembrane region" description="Helical" evidence="6">
    <location>
        <begin position="435"/>
        <end position="452"/>
    </location>
</feature>
<evidence type="ECO:0000313" key="8">
    <source>
        <dbReference type="EMBL" id="MDS1270336.1"/>
    </source>
</evidence>
<evidence type="ECO:0000256" key="2">
    <source>
        <dbReference type="ARBA" id="ARBA00022475"/>
    </source>
</evidence>
<dbReference type="InterPro" id="IPR004869">
    <property type="entry name" value="MMPL_dom"/>
</dbReference>
<feature type="transmembrane region" description="Helical" evidence="6">
    <location>
        <begin position="751"/>
        <end position="773"/>
    </location>
</feature>
<dbReference type="PANTHER" id="PTHR33406">
    <property type="entry name" value="MEMBRANE PROTEIN MJ1562-RELATED"/>
    <property type="match status" value="1"/>
</dbReference>
<gene>
    <name evidence="8" type="ORF">RIF23_08515</name>
</gene>
<name>A0ABU2H4X1_9ACTN</name>
<feature type="transmembrane region" description="Helical" evidence="6">
    <location>
        <begin position="246"/>
        <end position="265"/>
    </location>
</feature>
<sequence length="810" mass="85981">MAKLLYRLGRISFRRRWTVLSVWLLVLATLGLGALVFQEPTDDSFAIPGTESQDTIDLLEERFPDESGGVVQVTFQAPDGQDLTSERYLDAISGTLDEYEQVTGVESTTDPFQGLRDAQEERAEGITEAEEQARTQVENELAGVPETLVPEWERELLVEEAQEEARAEVPDLDVDEILEELPYAAEDRETAVAQVRFDEPDGEIGPDQVTELMRTVGPATDEGLDVNFTGAPIDAAEVDQIDGAEAAGVVVALVLLAVNFGALVAAGLPIVAATAGVGAGIAGVYIATGFIDLSSTAPILALMLGLALGIDYSLFLLARYRQLRAAGTEPQEATAWAVGTAGSAVVFAGVTNVVALLGLAVIQIPFLTIMGIAAAFTVTVVVLVVLTLLPALFAITRGSTMAGRLPVLGRRAERAVTSENTLGARWVRLMVKRPVLPVVAVLSILVTLLIPMRDLHLALPTGEANPPDNTQRAAYEAITDGLGEGYNAPLSVAVDLAQATSPDEATDDVAEHVADLPQVHEVLPATLNDDDNGGDGNADTAVLTVIPESGPTAPDTEALLHDIRALDPTEITAEPVTLSVTGPTAMSIDISERLGDAMPVFLSVVVGLALILLVLVFRSILVPIKTALSFALSSMAALGATVVVFQWGYGADALGLITTDSLISFMPILVIALMFGLAMDYEMFLVSRMREDYIRTGDAQGAIVTGYRQAARVVAVAAFIMIAVFGFFVWGDSTMIQPIAFALAAGVFLDAILVRMTLVPAVMAMFGGAAWWLPRWLDRILPNVDVEGDRLAQALRNSGTRPATETDTPS</sequence>
<dbReference type="PANTHER" id="PTHR33406:SF13">
    <property type="entry name" value="MEMBRANE PROTEIN YDFJ"/>
    <property type="match status" value="1"/>
</dbReference>
<feature type="transmembrane region" description="Helical" evidence="6">
    <location>
        <begin position="368"/>
        <end position="395"/>
    </location>
</feature>
<feature type="domain" description="SSD" evidence="7">
    <location>
        <begin position="247"/>
        <end position="395"/>
    </location>
</feature>
<feature type="transmembrane region" description="Helical" evidence="6">
    <location>
        <begin position="661"/>
        <end position="681"/>
    </location>
</feature>
<keyword evidence="5 6" id="KW-0472">Membrane</keyword>
<dbReference type="Gene3D" id="1.20.1640.10">
    <property type="entry name" value="Multidrug efflux transporter AcrB transmembrane domain"/>
    <property type="match status" value="2"/>
</dbReference>
<dbReference type="RefSeq" id="WP_310911854.1">
    <property type="nucleotide sequence ID" value="NZ_JAVLVT010000003.1"/>
</dbReference>
<feature type="transmembrane region" description="Helical" evidence="6">
    <location>
        <begin position="338"/>
        <end position="362"/>
    </location>
</feature>
<feature type="transmembrane region" description="Helical" evidence="6">
    <location>
        <begin position="713"/>
        <end position="731"/>
    </location>
</feature>
<dbReference type="Proteomes" id="UP001250214">
    <property type="component" value="Unassembled WGS sequence"/>
</dbReference>
<evidence type="ECO:0000256" key="5">
    <source>
        <dbReference type="ARBA" id="ARBA00023136"/>
    </source>
</evidence>
<keyword evidence="4 6" id="KW-1133">Transmembrane helix</keyword>
<dbReference type="PROSITE" id="PS50156">
    <property type="entry name" value="SSD"/>
    <property type="match status" value="1"/>
</dbReference>
<dbReference type="SUPFAM" id="SSF82866">
    <property type="entry name" value="Multidrug efflux transporter AcrB transmembrane domain"/>
    <property type="match status" value="2"/>
</dbReference>
<evidence type="ECO:0000313" key="9">
    <source>
        <dbReference type="Proteomes" id="UP001250214"/>
    </source>
</evidence>
<dbReference type="InterPro" id="IPR000731">
    <property type="entry name" value="SSD"/>
</dbReference>
<dbReference type="Pfam" id="PF03176">
    <property type="entry name" value="MMPL"/>
    <property type="match status" value="2"/>
</dbReference>
<evidence type="ECO:0000256" key="4">
    <source>
        <dbReference type="ARBA" id="ARBA00022989"/>
    </source>
</evidence>
<feature type="transmembrane region" description="Helical" evidence="6">
    <location>
        <begin position="297"/>
        <end position="317"/>
    </location>
</feature>
<keyword evidence="9" id="KW-1185">Reference proteome</keyword>
<organism evidence="8 9">
    <name type="scientific">Lipingzhangella rawalii</name>
    <dbReference type="NCBI Taxonomy" id="2055835"/>
    <lineage>
        <taxon>Bacteria</taxon>
        <taxon>Bacillati</taxon>
        <taxon>Actinomycetota</taxon>
        <taxon>Actinomycetes</taxon>
        <taxon>Streptosporangiales</taxon>
        <taxon>Nocardiopsidaceae</taxon>
        <taxon>Lipingzhangella</taxon>
    </lineage>
</organism>
<evidence type="ECO:0000256" key="3">
    <source>
        <dbReference type="ARBA" id="ARBA00022692"/>
    </source>
</evidence>
<reference evidence="9" key="1">
    <citation type="submission" date="2023-07" db="EMBL/GenBank/DDBJ databases">
        <title>Novel species in the genus Lipingzhangella isolated from Sambhar Salt Lake.</title>
        <authorList>
            <person name="Jiya N."/>
            <person name="Kajale S."/>
            <person name="Sharma A."/>
        </authorList>
    </citation>
    <scope>NUCLEOTIDE SEQUENCE [LARGE SCALE GENOMIC DNA]</scope>
    <source>
        <strain evidence="9">LS1_29</strain>
    </source>
</reference>
<feature type="transmembrane region" description="Helical" evidence="6">
    <location>
        <begin position="270"/>
        <end position="291"/>
    </location>
</feature>
<comment type="caution">
    <text evidence="8">The sequence shown here is derived from an EMBL/GenBank/DDBJ whole genome shotgun (WGS) entry which is preliminary data.</text>
</comment>
<proteinExistence type="predicted"/>
<feature type="transmembrane region" description="Helical" evidence="6">
    <location>
        <begin position="600"/>
        <end position="621"/>
    </location>
</feature>
<dbReference type="InterPro" id="IPR050545">
    <property type="entry name" value="Mycobact_MmpL"/>
</dbReference>
<keyword evidence="2" id="KW-1003">Cell membrane</keyword>
<protein>
    <submittedName>
        <fullName evidence="8">MMPL family transporter</fullName>
    </submittedName>
</protein>
<comment type="subcellular location">
    <subcellularLocation>
        <location evidence="1">Cell membrane</location>
        <topology evidence="1">Multi-pass membrane protein</topology>
    </subcellularLocation>
</comment>
<feature type="transmembrane region" description="Helical" evidence="6">
    <location>
        <begin position="628"/>
        <end position="649"/>
    </location>
</feature>